<dbReference type="InterPro" id="IPR024405">
    <property type="entry name" value="Phage_BhlA/UviB"/>
</dbReference>
<dbReference type="Pfam" id="PF10960">
    <property type="entry name" value="Holin_BhlA"/>
    <property type="match status" value="1"/>
</dbReference>
<keyword evidence="1" id="KW-1133">Transmembrane helix</keyword>
<evidence type="ECO:0000256" key="1">
    <source>
        <dbReference type="SAM" id="Phobius"/>
    </source>
</evidence>
<dbReference type="Proteomes" id="UP001231941">
    <property type="component" value="Unassembled WGS sequence"/>
</dbReference>
<evidence type="ECO:0000313" key="3">
    <source>
        <dbReference type="Proteomes" id="UP001231941"/>
    </source>
</evidence>
<keyword evidence="1" id="KW-0472">Membrane</keyword>
<keyword evidence="1" id="KW-0812">Transmembrane</keyword>
<protein>
    <submittedName>
        <fullName evidence="2">BhlA/UviB family holin-like peptide</fullName>
    </submittedName>
</protein>
<accession>A0ABT9IYS0</accession>
<organism evidence="2 3">
    <name type="scientific">Chengkuizengella axinellae</name>
    <dbReference type="NCBI Taxonomy" id="3064388"/>
    <lineage>
        <taxon>Bacteria</taxon>
        <taxon>Bacillati</taxon>
        <taxon>Bacillota</taxon>
        <taxon>Bacilli</taxon>
        <taxon>Bacillales</taxon>
        <taxon>Paenibacillaceae</taxon>
        <taxon>Chengkuizengella</taxon>
    </lineage>
</organism>
<dbReference type="EMBL" id="JAVAMP010000003">
    <property type="protein sequence ID" value="MDP5274458.1"/>
    <property type="molecule type" value="Genomic_DNA"/>
</dbReference>
<reference evidence="2 3" key="1">
    <citation type="submission" date="2023-08" db="EMBL/GenBank/DDBJ databases">
        <authorList>
            <person name="Park J.-S."/>
        </authorList>
    </citation>
    <scope>NUCLEOTIDE SEQUENCE [LARGE SCALE GENOMIC DNA]</scope>
    <source>
        <strain evidence="2 3">2205SS18-9</strain>
    </source>
</reference>
<comment type="caution">
    <text evidence="2">The sequence shown here is derived from an EMBL/GenBank/DDBJ whole genome shotgun (WGS) entry which is preliminary data.</text>
</comment>
<keyword evidence="3" id="KW-1185">Reference proteome</keyword>
<evidence type="ECO:0000313" key="2">
    <source>
        <dbReference type="EMBL" id="MDP5274458.1"/>
    </source>
</evidence>
<name>A0ABT9IYS0_9BACL</name>
<feature type="transmembrane region" description="Helical" evidence="1">
    <location>
        <begin position="13"/>
        <end position="34"/>
    </location>
</feature>
<gene>
    <name evidence="2" type="ORF">Q5Y73_10085</name>
</gene>
<proteinExistence type="predicted"/>
<sequence length="110" mass="12745">MLKNGGGEVEIDLIQYFITQGPFAVLFVVLLIYVMKNNNNRENRLYDTLDELSKRYGSLDKKLNRIEGKIQSLRNISLKEQKDGQGSKCQKWGLLLHTIQGMTDQQHYKI</sequence>